<reference evidence="2 3" key="1">
    <citation type="submission" date="2016-03" db="EMBL/GenBank/DDBJ databases">
        <title>Whole genome sequencing of Grifola frondosa 9006-11.</title>
        <authorList>
            <person name="Min B."/>
            <person name="Park H."/>
            <person name="Kim J.-G."/>
            <person name="Cho H."/>
            <person name="Oh Y.-L."/>
            <person name="Kong W.-S."/>
            <person name="Choi I.-G."/>
        </authorList>
    </citation>
    <scope>NUCLEOTIDE SEQUENCE [LARGE SCALE GENOMIC DNA]</scope>
    <source>
        <strain evidence="2 3">9006-11</strain>
    </source>
</reference>
<dbReference type="EMBL" id="LUGG01000015">
    <property type="protein sequence ID" value="OBZ69471.1"/>
    <property type="molecule type" value="Genomic_DNA"/>
</dbReference>
<protein>
    <submittedName>
        <fullName evidence="2">Uncharacterized protein</fullName>
    </submittedName>
</protein>
<keyword evidence="3" id="KW-1185">Reference proteome</keyword>
<evidence type="ECO:0000256" key="1">
    <source>
        <dbReference type="SAM" id="MobiDB-lite"/>
    </source>
</evidence>
<sequence>MAPSDVHSIGTSDVAASPPPRIDFQSSVSEQELKGVMIIVKPAGFELESDDPNRSIFPTERNQPVAKLEAPYASATVAAIKFTIGRIRCADLTHTPALLPSHHRFDSAAPYRPS</sequence>
<dbReference type="AlphaFoldDB" id="A0A1C7LXR2"/>
<comment type="caution">
    <text evidence="2">The sequence shown here is derived from an EMBL/GenBank/DDBJ whole genome shotgun (WGS) entry which is preliminary data.</text>
</comment>
<dbReference type="Proteomes" id="UP000092993">
    <property type="component" value="Unassembled WGS sequence"/>
</dbReference>
<name>A0A1C7LXR2_GRIFR</name>
<gene>
    <name evidence="2" type="ORF">A0H81_10431</name>
</gene>
<proteinExistence type="predicted"/>
<feature type="region of interest" description="Disordered" evidence="1">
    <location>
        <begin position="1"/>
        <end position="27"/>
    </location>
</feature>
<evidence type="ECO:0000313" key="2">
    <source>
        <dbReference type="EMBL" id="OBZ69471.1"/>
    </source>
</evidence>
<accession>A0A1C7LXR2</accession>
<organism evidence="2 3">
    <name type="scientific">Grifola frondosa</name>
    <name type="common">Maitake</name>
    <name type="synonym">Polyporus frondosus</name>
    <dbReference type="NCBI Taxonomy" id="5627"/>
    <lineage>
        <taxon>Eukaryota</taxon>
        <taxon>Fungi</taxon>
        <taxon>Dikarya</taxon>
        <taxon>Basidiomycota</taxon>
        <taxon>Agaricomycotina</taxon>
        <taxon>Agaricomycetes</taxon>
        <taxon>Polyporales</taxon>
        <taxon>Grifolaceae</taxon>
        <taxon>Grifola</taxon>
    </lineage>
</organism>
<evidence type="ECO:0000313" key="3">
    <source>
        <dbReference type="Proteomes" id="UP000092993"/>
    </source>
</evidence>